<dbReference type="Proteomes" id="UP000284416">
    <property type="component" value="Unassembled WGS sequence"/>
</dbReference>
<dbReference type="RefSeq" id="WP_118919696.1">
    <property type="nucleotide sequence ID" value="NZ_QWEG01000003.1"/>
</dbReference>
<accession>A0A417YWV0</accession>
<dbReference type="EMBL" id="QWEG01000003">
    <property type="protein sequence ID" value="RHW42041.1"/>
    <property type="molecule type" value="Genomic_DNA"/>
</dbReference>
<evidence type="ECO:0000313" key="3">
    <source>
        <dbReference type="Proteomes" id="UP000284416"/>
    </source>
</evidence>
<reference evidence="2 3" key="1">
    <citation type="journal article" date="2017" name="Int. J. Syst. Evol. Microbiol.">
        <title>Bacillus notoginsengisoli sp. nov., a novel bacterium isolated from the rhizosphere of Panax notoginseng.</title>
        <authorList>
            <person name="Zhang M.Y."/>
            <person name="Cheng J."/>
            <person name="Cai Y."/>
            <person name="Zhang T.Y."/>
            <person name="Wu Y.Y."/>
            <person name="Manikprabhu D."/>
            <person name="Li W.J."/>
            <person name="Zhang Y.X."/>
        </authorList>
    </citation>
    <scope>NUCLEOTIDE SEQUENCE [LARGE SCALE GENOMIC DNA]</scope>
    <source>
        <strain evidence="2 3">JCM 30743</strain>
    </source>
</reference>
<organism evidence="2 3">
    <name type="scientific">Neobacillus notoginsengisoli</name>
    <dbReference type="NCBI Taxonomy" id="1578198"/>
    <lineage>
        <taxon>Bacteria</taxon>
        <taxon>Bacillati</taxon>
        <taxon>Bacillota</taxon>
        <taxon>Bacilli</taxon>
        <taxon>Bacillales</taxon>
        <taxon>Bacillaceae</taxon>
        <taxon>Neobacillus</taxon>
    </lineage>
</organism>
<evidence type="ECO:0000256" key="1">
    <source>
        <dbReference type="SAM" id="Phobius"/>
    </source>
</evidence>
<sequence length="211" mass="24340">MERLKNEFLTELARRLGNCTEKDSILRDYEAHLDELLIELFPADEEDARDAVYSRLGTPEEIAELWKEELSVTPSNMKWLFVLLNVVLFAGGGALTAAHNLLEWKWLSLIWQYLTSIPFMIAFVYIFFWALLGYEIGRSFGHKGRNLVKRTFLIALIPNLCLMVLTLFGIIPHQWFHPLLTKTFIAACILLTALLYPVCLFGYHWGKKSSV</sequence>
<keyword evidence="3" id="KW-1185">Reference proteome</keyword>
<evidence type="ECO:0000313" key="2">
    <source>
        <dbReference type="EMBL" id="RHW42041.1"/>
    </source>
</evidence>
<feature type="transmembrane region" description="Helical" evidence="1">
    <location>
        <begin position="183"/>
        <end position="205"/>
    </location>
</feature>
<proteinExistence type="predicted"/>
<dbReference type="AlphaFoldDB" id="A0A417YWV0"/>
<gene>
    <name evidence="2" type="ORF">D1B31_05210</name>
</gene>
<keyword evidence="1" id="KW-0472">Membrane</keyword>
<feature type="transmembrane region" description="Helical" evidence="1">
    <location>
        <begin position="152"/>
        <end position="171"/>
    </location>
</feature>
<dbReference type="Pfam" id="PF22564">
    <property type="entry name" value="HAAS"/>
    <property type="match status" value="1"/>
</dbReference>
<evidence type="ECO:0008006" key="4">
    <source>
        <dbReference type="Google" id="ProtNLM"/>
    </source>
</evidence>
<name>A0A417YWV0_9BACI</name>
<comment type="caution">
    <text evidence="2">The sequence shown here is derived from an EMBL/GenBank/DDBJ whole genome shotgun (WGS) entry which is preliminary data.</text>
</comment>
<feature type="transmembrane region" description="Helical" evidence="1">
    <location>
        <begin position="110"/>
        <end position="132"/>
    </location>
</feature>
<keyword evidence="1" id="KW-0812">Transmembrane</keyword>
<feature type="transmembrane region" description="Helical" evidence="1">
    <location>
        <begin position="79"/>
        <end position="98"/>
    </location>
</feature>
<protein>
    <recommendedName>
        <fullName evidence="4">DUF1700 domain-containing protein</fullName>
    </recommendedName>
</protein>
<keyword evidence="1" id="KW-1133">Transmembrane helix</keyword>
<dbReference type="OrthoDB" id="2705958at2"/>